<feature type="transmembrane region" description="Helical" evidence="1">
    <location>
        <begin position="210"/>
        <end position="230"/>
    </location>
</feature>
<dbReference type="GO" id="GO:0016747">
    <property type="term" value="F:acyltransferase activity, transferring groups other than amino-acyl groups"/>
    <property type="evidence" value="ECO:0007669"/>
    <property type="project" value="InterPro"/>
</dbReference>
<evidence type="ECO:0000259" key="2">
    <source>
        <dbReference type="SMART" id="SM00703"/>
    </source>
</evidence>
<feature type="transmembrane region" description="Helical" evidence="1">
    <location>
        <begin position="261"/>
        <end position="276"/>
    </location>
</feature>
<name>A0A0N4UH86_DRAME</name>
<reference evidence="3 5" key="2">
    <citation type="submission" date="2018-11" db="EMBL/GenBank/DDBJ databases">
        <authorList>
            <consortium name="Pathogen Informatics"/>
        </authorList>
    </citation>
    <scope>NUCLEOTIDE SEQUENCE [LARGE SCALE GENOMIC DNA]</scope>
</reference>
<keyword evidence="1" id="KW-1133">Transmembrane helix</keyword>
<organism evidence="4 6">
    <name type="scientific">Dracunculus medinensis</name>
    <name type="common">Guinea worm</name>
    <dbReference type="NCBI Taxonomy" id="318479"/>
    <lineage>
        <taxon>Eukaryota</taxon>
        <taxon>Metazoa</taxon>
        <taxon>Ecdysozoa</taxon>
        <taxon>Nematoda</taxon>
        <taxon>Chromadorea</taxon>
        <taxon>Rhabditida</taxon>
        <taxon>Spirurina</taxon>
        <taxon>Dracunculoidea</taxon>
        <taxon>Dracunculidae</taxon>
        <taxon>Dracunculus</taxon>
    </lineage>
</organism>
<dbReference type="Pfam" id="PF20146">
    <property type="entry name" value="NRF"/>
    <property type="match status" value="1"/>
</dbReference>
<dbReference type="AlphaFoldDB" id="A0A0N4UH86"/>
<evidence type="ECO:0000313" key="3">
    <source>
        <dbReference type="EMBL" id="VDN51536.1"/>
    </source>
</evidence>
<gene>
    <name evidence="3" type="ORF">DME_LOCUS1509</name>
</gene>
<dbReference type="Pfam" id="PF01757">
    <property type="entry name" value="Acyl_transf_3"/>
    <property type="match status" value="1"/>
</dbReference>
<dbReference type="PANTHER" id="PTHR11161:SF55">
    <property type="entry name" value="NOSE RESISTANT-TO-FLUOXETINE PROTEIN N-TERMINAL DOMAIN-CONTAINING PROTEIN"/>
    <property type="match status" value="1"/>
</dbReference>
<keyword evidence="1" id="KW-0472">Membrane</keyword>
<evidence type="ECO:0000256" key="1">
    <source>
        <dbReference type="SAM" id="Phobius"/>
    </source>
</evidence>
<accession>A0A0N4UH86</accession>
<sequence length="585" mass="67654">MKKGMTFITVDDGIIPRRLGTSKSICKNQNSKQIFLITVIDASGKIGPGILRGHITFYGLYSECVAIDYTIPNRKRHFQGNYGRIFFDAKLRDYKIPDACPSTDFGIIAIGIDVCLPKSCESSKDMLTIGHDLFLDKKYRIFLSFSLYRNISDIIAIHNAKKPEQIGPLHFMRFISLIWIIIGHSLLVFSNPLDAVEMLKDLSTQFLTNAFFSVDTFFYFSGLLLGFIWFKGFKRNPSKHLSIFAWILFFVHRFVRLSPPYYLAVAFYTFVLRTFLTKMPIMLNEFLDPCETNWWINFLYLTNFIDYKHQCYLISWYLATDFQMYLFAPFILVPLALRPMWGWIISSTLFVASTTINAITVVKFYFPPADFILGAMDSRMGDYSEYTLLIYDAPWIRCQVYIIGILTGYFLQTRKSLPTKLQILNIILWILSLALGVTVILSLKDWVNGILPSLIIRALYSAFSRPLWGLALSYITISCYYGYGVINDFMSWNIWIPFGRLSYSAYLVHFCVMFYVIAMGNEDLLQFVSYVLPNITLTFFFALFWSALFEVPASKIEMIFLNEFNEKDENTTISNYNASNFGKIL</sequence>
<evidence type="ECO:0000313" key="5">
    <source>
        <dbReference type="Proteomes" id="UP000274756"/>
    </source>
</evidence>
<feature type="transmembrane region" description="Helical" evidence="1">
    <location>
        <begin position="530"/>
        <end position="549"/>
    </location>
</feature>
<dbReference type="OrthoDB" id="207378at2759"/>
<feature type="transmembrane region" description="Helical" evidence="1">
    <location>
        <begin position="498"/>
        <end position="518"/>
    </location>
</feature>
<feature type="transmembrane region" description="Helical" evidence="1">
    <location>
        <begin position="386"/>
        <end position="411"/>
    </location>
</feature>
<feature type="transmembrane region" description="Helical" evidence="1">
    <location>
        <begin position="467"/>
        <end position="486"/>
    </location>
</feature>
<protein>
    <submittedName>
        <fullName evidence="6">NRF domain-containing protein</fullName>
    </submittedName>
</protein>
<dbReference type="PANTHER" id="PTHR11161">
    <property type="entry name" value="O-ACYLTRANSFERASE"/>
    <property type="match status" value="1"/>
</dbReference>
<feature type="transmembrane region" description="Helical" evidence="1">
    <location>
        <begin position="341"/>
        <end position="366"/>
    </location>
</feature>
<proteinExistence type="predicted"/>
<dbReference type="Proteomes" id="UP000038040">
    <property type="component" value="Unplaced"/>
</dbReference>
<keyword evidence="1" id="KW-0812">Transmembrane</keyword>
<feature type="domain" description="Nose resistant-to-fluoxetine protein N-terminal" evidence="2">
    <location>
        <begin position="23"/>
        <end position="158"/>
    </location>
</feature>
<dbReference type="InterPro" id="IPR006621">
    <property type="entry name" value="Nose-resist-to-fluoxetine_N"/>
</dbReference>
<feature type="transmembrane region" description="Helical" evidence="1">
    <location>
        <begin position="423"/>
        <end position="443"/>
    </location>
</feature>
<dbReference type="Proteomes" id="UP000274756">
    <property type="component" value="Unassembled WGS sequence"/>
</dbReference>
<evidence type="ECO:0000313" key="6">
    <source>
        <dbReference type="WBParaSite" id="DME_0000689501-mRNA-1"/>
    </source>
</evidence>
<dbReference type="EMBL" id="UYYG01000023">
    <property type="protein sequence ID" value="VDN51536.1"/>
    <property type="molecule type" value="Genomic_DNA"/>
</dbReference>
<dbReference type="SMART" id="SM00703">
    <property type="entry name" value="NRF"/>
    <property type="match status" value="1"/>
</dbReference>
<keyword evidence="5" id="KW-1185">Reference proteome</keyword>
<dbReference type="WBParaSite" id="DME_0000689501-mRNA-1">
    <property type="protein sequence ID" value="DME_0000689501-mRNA-1"/>
    <property type="gene ID" value="DME_0000689501"/>
</dbReference>
<dbReference type="InterPro" id="IPR002656">
    <property type="entry name" value="Acyl_transf_3_dom"/>
</dbReference>
<feature type="transmembrane region" description="Helical" evidence="1">
    <location>
        <begin position="171"/>
        <end position="190"/>
    </location>
</feature>
<dbReference type="InterPro" id="IPR052728">
    <property type="entry name" value="O2_lipid_transport_reg"/>
</dbReference>
<evidence type="ECO:0000313" key="4">
    <source>
        <dbReference type="Proteomes" id="UP000038040"/>
    </source>
</evidence>
<reference evidence="6" key="1">
    <citation type="submission" date="2017-02" db="UniProtKB">
        <authorList>
            <consortium name="WormBaseParasite"/>
        </authorList>
    </citation>
    <scope>IDENTIFICATION</scope>
</reference>